<dbReference type="OrthoDB" id="381955at2759"/>
<sequence length="614" mass="71548">MQSINSISNTEQLLHFFDSLIADGYIITILGIKHVLKLSSELCQKFILYYFNQRKDQLRPTYLVQGFNNSKTKYTCSIFHQQDAMKMLRDGNYSVNIYSVQSNKTMANLSALWKQELQEIRRTYQKDVRGQPIIPQFSTMLLRDVKTKINAYSANSCYQFPHIMYMAEENVAATEAEKNINRLPSIGHASTYEKKNANRGKICTKLRGGFYECIDTYFRKKTPQEEKVNPFQPKGGNASKALATQGMGEMMDSNYVHNVARHNYGTKMDSNNFRKNVTGMNYGQNVHRLNFQPSLNQSNFENEVNHYNLINKVNHSNFENDVKHYNLINKVNHSNFENKVNHNNFENKVNHSNFENNVNHSNFENQVNHYNLRSKVNHTNLDNNENDTNFENNNWKSFMSRMIQSTNARIAENNMRDKKNYGRKRKPNSHAFVTNFRQDYPVGNIIYRNQNKFNMGHIPKAGTVVVTMNNARKEHEALVMPSRASTGRRENDVLREIFEYDERQIKLEGSNSNLNSGMLDYNSSLWEDESTEKDFASKIVCTEQEAQEVIKAVNWQEDGVDMFFENGYFVVVDKSISKRNEALEWYEGENKENANENYPFENKNKKESQQTLLT</sequence>
<dbReference type="VEuPathDB" id="PlasmoDB:AK88_05035"/>
<evidence type="ECO:0000313" key="2">
    <source>
        <dbReference type="EMBL" id="KJP85331.1"/>
    </source>
</evidence>
<dbReference type="Proteomes" id="UP000054561">
    <property type="component" value="Unassembled WGS sequence"/>
</dbReference>
<dbReference type="RefSeq" id="XP_012338060.1">
    <property type="nucleotide sequence ID" value="XM_012482637.1"/>
</dbReference>
<gene>
    <name evidence="2" type="ORF">AK88_05035</name>
</gene>
<dbReference type="AlphaFoldDB" id="A0A0D9QHY6"/>
<feature type="region of interest" description="Disordered" evidence="1">
    <location>
        <begin position="594"/>
        <end position="614"/>
    </location>
</feature>
<name>A0A0D9QHY6_PLAFR</name>
<organism evidence="2 3">
    <name type="scientific">Plasmodium fragile</name>
    <dbReference type="NCBI Taxonomy" id="5857"/>
    <lineage>
        <taxon>Eukaryota</taxon>
        <taxon>Sar</taxon>
        <taxon>Alveolata</taxon>
        <taxon>Apicomplexa</taxon>
        <taxon>Aconoidasida</taxon>
        <taxon>Haemosporida</taxon>
        <taxon>Plasmodiidae</taxon>
        <taxon>Plasmodium</taxon>
        <taxon>Plasmodium (Plasmodium)</taxon>
    </lineage>
</organism>
<accession>A0A0D9QHY6</accession>
<reference evidence="2 3" key="1">
    <citation type="submission" date="2014-03" db="EMBL/GenBank/DDBJ databases">
        <title>The Genome Sequence of Plasmodium fragile nilgiri.</title>
        <authorList>
            <consortium name="The Broad Institute Genomics Platform"/>
            <consortium name="The Broad Institute Genome Sequencing Center for Infectious Disease"/>
            <person name="Neafsey D."/>
            <person name="Duraisingh M."/>
            <person name="Young S.K."/>
            <person name="Zeng Q."/>
            <person name="Gargeya S."/>
            <person name="Abouelleil A."/>
            <person name="Alvarado L."/>
            <person name="Chapman S.B."/>
            <person name="Gainer-Dewar J."/>
            <person name="Goldberg J."/>
            <person name="Griggs A."/>
            <person name="Gujja S."/>
            <person name="Hansen M."/>
            <person name="Howarth C."/>
            <person name="Imamovic A."/>
            <person name="Larimer J."/>
            <person name="Pearson M."/>
            <person name="Poon T.W."/>
            <person name="Priest M."/>
            <person name="Roberts A."/>
            <person name="Saif S."/>
            <person name="Shea T."/>
            <person name="Sykes S."/>
            <person name="Wortman J."/>
            <person name="Nusbaum C."/>
            <person name="Birren B."/>
        </authorList>
    </citation>
    <scope>NUCLEOTIDE SEQUENCE [LARGE SCALE GENOMIC DNA]</scope>
    <source>
        <strain evidence="3">nilgiri</strain>
    </source>
</reference>
<dbReference type="GeneID" id="24270349"/>
<evidence type="ECO:0000256" key="1">
    <source>
        <dbReference type="SAM" id="MobiDB-lite"/>
    </source>
</evidence>
<keyword evidence="3" id="KW-1185">Reference proteome</keyword>
<proteinExistence type="predicted"/>
<dbReference type="EMBL" id="KQ001732">
    <property type="protein sequence ID" value="KJP85331.1"/>
    <property type="molecule type" value="Genomic_DNA"/>
</dbReference>
<evidence type="ECO:0000313" key="3">
    <source>
        <dbReference type="Proteomes" id="UP000054561"/>
    </source>
</evidence>
<dbReference type="OMA" id="NNWKSFM"/>
<protein>
    <submittedName>
        <fullName evidence="2">Uncharacterized protein</fullName>
    </submittedName>
</protein>